<organism evidence="10 11">
    <name type="scientific">Truepera radiovictrix (strain DSM 17093 / CIP 108686 / LMG 22925 / RQ-24)</name>
    <dbReference type="NCBI Taxonomy" id="649638"/>
    <lineage>
        <taxon>Bacteria</taxon>
        <taxon>Thermotogati</taxon>
        <taxon>Deinococcota</taxon>
        <taxon>Deinococci</taxon>
        <taxon>Trueperales</taxon>
        <taxon>Trueperaceae</taxon>
        <taxon>Truepera</taxon>
    </lineage>
</organism>
<keyword evidence="7" id="KW-0067">ATP-binding</keyword>
<dbReference type="CDD" id="cd00082">
    <property type="entry name" value="HisKA"/>
    <property type="match status" value="1"/>
</dbReference>
<keyword evidence="11" id="KW-1185">Reference proteome</keyword>
<dbReference type="GO" id="GO:0005524">
    <property type="term" value="F:ATP binding"/>
    <property type="evidence" value="ECO:0007669"/>
    <property type="project" value="UniProtKB-KW"/>
</dbReference>
<proteinExistence type="predicted"/>
<protein>
    <recommendedName>
        <fullName evidence="2">histidine kinase</fullName>
        <ecNumber evidence="2">2.7.13.3</ecNumber>
    </recommendedName>
</protein>
<reference evidence="11" key="1">
    <citation type="submission" date="2010-05" db="EMBL/GenBank/DDBJ databases">
        <title>The complete genome of Truepera radiovictris DSM 17093.</title>
        <authorList>
            <consortium name="US DOE Joint Genome Institute (JGI-PGF)"/>
            <person name="Lucas S."/>
            <person name="Copeland A."/>
            <person name="Lapidus A."/>
            <person name="Glavina del Rio T."/>
            <person name="Dalin E."/>
            <person name="Tice H."/>
            <person name="Bruce D."/>
            <person name="Goodwin L."/>
            <person name="Pitluck S."/>
            <person name="Kyrpides N."/>
            <person name="Mavromatis K."/>
            <person name="Ovchinnikova G."/>
            <person name="Munk A.C."/>
            <person name="Detter J.C."/>
            <person name="Han C."/>
            <person name="Tapia R."/>
            <person name="Land M."/>
            <person name="Hauser L."/>
            <person name="Markowitz V."/>
            <person name="Cheng J.-F."/>
            <person name="Hugenholtz P."/>
            <person name="Woyke T."/>
            <person name="Wu D."/>
            <person name="Tindall B."/>
            <person name="Pomrenke H.G."/>
            <person name="Brambilla E."/>
            <person name="Klenk H.-P."/>
            <person name="Eisen J.A."/>
        </authorList>
    </citation>
    <scope>NUCLEOTIDE SEQUENCE [LARGE SCALE GENOMIC DNA]</scope>
    <source>
        <strain evidence="11">DSM 17093 / CIP 108686 / LMG 22925 / RQ-24</strain>
    </source>
</reference>
<keyword evidence="3" id="KW-0597">Phosphoprotein</keyword>
<dbReference type="PRINTS" id="PR00344">
    <property type="entry name" value="BCTRLSENSOR"/>
</dbReference>
<evidence type="ECO:0000256" key="3">
    <source>
        <dbReference type="ARBA" id="ARBA00022553"/>
    </source>
</evidence>
<dbReference type="PROSITE" id="PS50109">
    <property type="entry name" value="HIS_KIN"/>
    <property type="match status" value="1"/>
</dbReference>
<dbReference type="SUPFAM" id="SSF47384">
    <property type="entry name" value="Homodimeric domain of signal transducing histidine kinase"/>
    <property type="match status" value="1"/>
</dbReference>
<dbReference type="InterPro" id="IPR050351">
    <property type="entry name" value="BphY/WalK/GraS-like"/>
</dbReference>
<dbReference type="InterPro" id="IPR036890">
    <property type="entry name" value="HATPase_C_sf"/>
</dbReference>
<dbReference type="PANTHER" id="PTHR42878">
    <property type="entry name" value="TWO-COMPONENT HISTIDINE KINASE"/>
    <property type="match status" value="1"/>
</dbReference>
<evidence type="ECO:0000256" key="2">
    <source>
        <dbReference type="ARBA" id="ARBA00012438"/>
    </source>
</evidence>
<dbReference type="STRING" id="649638.Trad_0882"/>
<dbReference type="SUPFAM" id="SSF55785">
    <property type="entry name" value="PYP-like sensor domain (PAS domain)"/>
    <property type="match status" value="1"/>
</dbReference>
<dbReference type="InterPro" id="IPR005467">
    <property type="entry name" value="His_kinase_dom"/>
</dbReference>
<dbReference type="KEGG" id="tra:Trad_0882"/>
<keyword evidence="4" id="KW-0808">Transferase</keyword>
<gene>
    <name evidence="10" type="ordered locus">Trad_0882</name>
</gene>
<dbReference type="Pfam" id="PF02518">
    <property type="entry name" value="HATPase_c"/>
    <property type="match status" value="1"/>
</dbReference>
<dbReference type="Gene3D" id="3.30.565.10">
    <property type="entry name" value="Histidine kinase-like ATPase, C-terminal domain"/>
    <property type="match status" value="1"/>
</dbReference>
<dbReference type="InterPro" id="IPR035965">
    <property type="entry name" value="PAS-like_dom_sf"/>
</dbReference>
<dbReference type="SUPFAM" id="SSF55874">
    <property type="entry name" value="ATPase domain of HSP90 chaperone/DNA topoisomerase II/histidine kinase"/>
    <property type="match status" value="1"/>
</dbReference>
<evidence type="ECO:0000313" key="11">
    <source>
        <dbReference type="Proteomes" id="UP000000379"/>
    </source>
</evidence>
<dbReference type="EMBL" id="CP002049">
    <property type="protein sequence ID" value="ADI14016.1"/>
    <property type="molecule type" value="Genomic_DNA"/>
</dbReference>
<dbReference type="GO" id="GO:0030295">
    <property type="term" value="F:protein kinase activator activity"/>
    <property type="evidence" value="ECO:0007669"/>
    <property type="project" value="TreeGrafter"/>
</dbReference>
<dbReference type="GO" id="GO:0007234">
    <property type="term" value="P:osmosensory signaling via phosphorelay pathway"/>
    <property type="evidence" value="ECO:0007669"/>
    <property type="project" value="TreeGrafter"/>
</dbReference>
<keyword evidence="5" id="KW-0547">Nucleotide-binding</keyword>
<dbReference type="InterPro" id="IPR004358">
    <property type="entry name" value="Sig_transdc_His_kin-like_C"/>
</dbReference>
<dbReference type="SMART" id="SM00388">
    <property type="entry name" value="HisKA"/>
    <property type="match status" value="1"/>
</dbReference>
<dbReference type="Gene3D" id="1.10.287.130">
    <property type="match status" value="1"/>
</dbReference>
<name>D7CUM5_TRURR</name>
<dbReference type="InterPro" id="IPR003661">
    <property type="entry name" value="HisK_dim/P_dom"/>
</dbReference>
<evidence type="ECO:0000256" key="8">
    <source>
        <dbReference type="ARBA" id="ARBA00023012"/>
    </source>
</evidence>
<dbReference type="EC" id="2.7.13.3" evidence="2"/>
<evidence type="ECO:0000256" key="7">
    <source>
        <dbReference type="ARBA" id="ARBA00022840"/>
    </source>
</evidence>
<dbReference type="SMART" id="SM00387">
    <property type="entry name" value="HATPase_c"/>
    <property type="match status" value="1"/>
</dbReference>
<dbReference type="GO" id="GO:0000156">
    <property type="term" value="F:phosphorelay response regulator activity"/>
    <property type="evidence" value="ECO:0007669"/>
    <property type="project" value="TreeGrafter"/>
</dbReference>
<dbReference type="AlphaFoldDB" id="D7CUM5"/>
<comment type="catalytic activity">
    <reaction evidence="1">
        <text>ATP + protein L-histidine = ADP + protein N-phospho-L-histidine.</text>
        <dbReference type="EC" id="2.7.13.3"/>
    </reaction>
</comment>
<keyword evidence="8" id="KW-0902">Two-component regulatory system</keyword>
<dbReference type="InterPro" id="IPR036097">
    <property type="entry name" value="HisK_dim/P_sf"/>
</dbReference>
<reference evidence="10 11" key="2">
    <citation type="journal article" date="2011" name="Stand. Genomic Sci.">
        <title>Complete genome sequence of Truepera radiovictrix type strain (RQ-24).</title>
        <authorList>
            <person name="Ivanova N."/>
            <person name="Rohde C."/>
            <person name="Munk C."/>
            <person name="Nolan M."/>
            <person name="Lucas S."/>
            <person name="Del Rio T.G."/>
            <person name="Tice H."/>
            <person name="Deshpande S."/>
            <person name="Cheng J.F."/>
            <person name="Tapia R."/>
            <person name="Han C."/>
            <person name="Goodwin L."/>
            <person name="Pitluck S."/>
            <person name="Liolios K."/>
            <person name="Mavromatis K."/>
            <person name="Mikhailova N."/>
            <person name="Pati A."/>
            <person name="Chen A."/>
            <person name="Palaniappan K."/>
            <person name="Land M."/>
            <person name="Hauser L."/>
            <person name="Chang Y.J."/>
            <person name="Jeffries C.D."/>
            <person name="Brambilla E."/>
            <person name="Rohde M."/>
            <person name="Goker M."/>
            <person name="Tindall B.J."/>
            <person name="Woyke T."/>
            <person name="Bristow J."/>
            <person name="Eisen J.A."/>
            <person name="Markowitz V."/>
            <person name="Hugenholtz P."/>
            <person name="Kyrpides N.C."/>
            <person name="Klenk H.P."/>
            <person name="Lapidus A."/>
        </authorList>
    </citation>
    <scope>NUCLEOTIDE SEQUENCE [LARGE SCALE GENOMIC DNA]</scope>
    <source>
        <strain evidence="11">DSM 17093 / CIP 108686 / LMG 22925 / RQ-24</strain>
    </source>
</reference>
<evidence type="ECO:0000256" key="5">
    <source>
        <dbReference type="ARBA" id="ARBA00022741"/>
    </source>
</evidence>
<dbReference type="eggNOG" id="COG2205">
    <property type="taxonomic scope" value="Bacteria"/>
</dbReference>
<evidence type="ECO:0000313" key="10">
    <source>
        <dbReference type="EMBL" id="ADI14016.1"/>
    </source>
</evidence>
<sequence>MDASGLGAEAFGDWFDALDDGLILVRGGRVVRLNAAAGRLLEVDPEAAVGVPLIGVLRDHRLETVFCEGGEVELETRGRVLRAKATPTSLLLRDITEARRAQESARELLAVLSHELRTPATAIRSSLEALRYPLPEEQRERFLAHAEAETERLVRLLDDLTVDVKPPRLRSLALREVLARAEALLEDTFEAHRVRLKTDVPPLMVWADADKLLQVLINLLENAAIHGPDGATVHLSARPVGSMVQVVVRDEGTPLPQGGIERLFEPHARGRRVKVKGTGLGLYIVRSIAQRWGGQAWGRPLPSGNEFGFSVPLKGSAQASEPPR</sequence>
<accession>D7CUM5</accession>
<dbReference type="HOGENOM" id="CLU_000445_89_3_0"/>
<dbReference type="PANTHER" id="PTHR42878:SF7">
    <property type="entry name" value="SENSOR HISTIDINE KINASE GLRK"/>
    <property type="match status" value="1"/>
</dbReference>
<evidence type="ECO:0000259" key="9">
    <source>
        <dbReference type="PROSITE" id="PS50109"/>
    </source>
</evidence>
<dbReference type="Pfam" id="PF00512">
    <property type="entry name" value="HisKA"/>
    <property type="match status" value="1"/>
</dbReference>
<dbReference type="Proteomes" id="UP000000379">
    <property type="component" value="Chromosome"/>
</dbReference>
<keyword evidence="6 10" id="KW-0418">Kinase</keyword>
<feature type="domain" description="Histidine kinase" evidence="9">
    <location>
        <begin position="111"/>
        <end position="315"/>
    </location>
</feature>
<evidence type="ECO:0000256" key="4">
    <source>
        <dbReference type="ARBA" id="ARBA00022679"/>
    </source>
</evidence>
<evidence type="ECO:0000256" key="1">
    <source>
        <dbReference type="ARBA" id="ARBA00000085"/>
    </source>
</evidence>
<dbReference type="GO" id="GO:0000155">
    <property type="term" value="F:phosphorelay sensor kinase activity"/>
    <property type="evidence" value="ECO:0007669"/>
    <property type="project" value="InterPro"/>
</dbReference>
<evidence type="ECO:0000256" key="6">
    <source>
        <dbReference type="ARBA" id="ARBA00022777"/>
    </source>
</evidence>
<dbReference type="InterPro" id="IPR003594">
    <property type="entry name" value="HATPase_dom"/>
</dbReference>